<feature type="transmembrane region" description="Helical" evidence="1">
    <location>
        <begin position="130"/>
        <end position="148"/>
    </location>
</feature>
<protein>
    <submittedName>
        <fullName evidence="2">Uncharacterized protein</fullName>
    </submittedName>
</protein>
<comment type="caution">
    <text evidence="2">The sequence shown here is derived from an EMBL/GenBank/DDBJ whole genome shotgun (WGS) entry which is preliminary data.</text>
</comment>
<keyword evidence="1" id="KW-1133">Transmembrane helix</keyword>
<name>A0A418M640_9BACT</name>
<keyword evidence="3" id="KW-1185">Reference proteome</keyword>
<keyword evidence="1" id="KW-0472">Membrane</keyword>
<organism evidence="2 3">
    <name type="scientific">Fibrisoma montanum</name>
    <dbReference type="NCBI Taxonomy" id="2305895"/>
    <lineage>
        <taxon>Bacteria</taxon>
        <taxon>Pseudomonadati</taxon>
        <taxon>Bacteroidota</taxon>
        <taxon>Cytophagia</taxon>
        <taxon>Cytophagales</taxon>
        <taxon>Spirosomataceae</taxon>
        <taxon>Fibrisoma</taxon>
    </lineage>
</organism>
<proteinExistence type="predicted"/>
<keyword evidence="1" id="KW-0812">Transmembrane</keyword>
<sequence length="437" mass="49569">MLKNSEEESLRQCLRLIEAQLGWGDGTGWTQYDFETLSEAIQERTQVRLSVTTLKRVWGKIRYDSAPTLTTLNTLARFAGYPDWRGFKQRQSEPTHYVYDADVAAEEPVVNYPIPDKEPDVSTRRLFRRYWLVLGLGLVVAGCLFIAFKEKSGAITINPNQFAFRANKMTTVGVPNSVVFNYDARAARTDSVFIVQTWDIRRKTLMAKDKHAHSAMYYYPGFFRTKLIVDGQVAKTHDLCINTDGWLGLVETEPVPLYFKKTDYLKNDRVEIDASTLQAYNLPLHPRAPKVRFFNQREMGDLMSDTFVFETSLKTDFKDGAGACQKVEVLIQCKDDIISIPLSVKTCIGEMNLYFCGKNISSRDADLSGFGCDLTQWTTLRVEAKNKQVAIYVNGTKAQSFTFPNQATGIVGLQYRFDGLGAVKDTWFQDKGGITRL</sequence>
<evidence type="ECO:0000256" key="1">
    <source>
        <dbReference type="SAM" id="Phobius"/>
    </source>
</evidence>
<gene>
    <name evidence="2" type="ORF">DYU11_18160</name>
</gene>
<dbReference type="EMBL" id="QXED01000005">
    <property type="protein sequence ID" value="RIV21332.1"/>
    <property type="molecule type" value="Genomic_DNA"/>
</dbReference>
<dbReference type="OrthoDB" id="639802at2"/>
<evidence type="ECO:0000313" key="2">
    <source>
        <dbReference type="EMBL" id="RIV21332.1"/>
    </source>
</evidence>
<evidence type="ECO:0000313" key="3">
    <source>
        <dbReference type="Proteomes" id="UP000283523"/>
    </source>
</evidence>
<reference evidence="2 3" key="1">
    <citation type="submission" date="2018-08" db="EMBL/GenBank/DDBJ databases">
        <title>Fibrisoma montanum sp. nov., isolated from Danxia mountain soil.</title>
        <authorList>
            <person name="Huang Y."/>
        </authorList>
    </citation>
    <scope>NUCLEOTIDE SEQUENCE [LARGE SCALE GENOMIC DNA]</scope>
    <source>
        <strain evidence="2 3">HYT19</strain>
    </source>
</reference>
<dbReference type="Proteomes" id="UP000283523">
    <property type="component" value="Unassembled WGS sequence"/>
</dbReference>
<dbReference type="AlphaFoldDB" id="A0A418M640"/>
<dbReference type="Gene3D" id="2.60.120.560">
    <property type="entry name" value="Exo-inulinase, domain 1"/>
    <property type="match status" value="1"/>
</dbReference>
<accession>A0A418M640</accession>
<dbReference type="RefSeq" id="WP_119669126.1">
    <property type="nucleotide sequence ID" value="NZ_QXED01000005.1"/>
</dbReference>